<sequence length="371" mass="42476">MKIRSKDLAHEEELIAIYYPEAPKLDCHYEPLHSPEPDAPTILPRRDFGFYICCNKVYDSHIKALDHWLDLHFLPFKGTMNINAPHGLLPSFYYPPNPCKSRADLVNKSISLVARTEYYLIQMKNIPVTPSRFRPAPHTKPPHDFKNPYTAVLAMAYDFIETVLSGAKEYHLFLSLILDNPNIDFGHDLSKHIVYFPFWADYCYPCLPKVIAAVPPPLPPPEYKPPPIPTDQLCRGRRDADGYYVCPTPGCGKKYKQPNGLKYHLNKGQCTVINMETGERPSMDIRKCVDCPFLPCSSSFSTPNGLKYHLFKNHLKKEHFNYGDGDLLPSYTCPVYSCRRSFSTSDNLRRHLLECHVRPTELSRKLGSPST</sequence>
<proteinExistence type="predicted"/>
<reference evidence="1" key="1">
    <citation type="submission" date="2022-04" db="EMBL/GenBank/DDBJ databases">
        <title>Genome of the entomopathogenic fungus Entomophthora muscae.</title>
        <authorList>
            <person name="Elya C."/>
            <person name="Lovett B.R."/>
            <person name="Lee E."/>
            <person name="Macias A.M."/>
            <person name="Hajek A.E."/>
            <person name="De Bivort B.L."/>
            <person name="Kasson M.T."/>
            <person name="De Fine Licht H.H."/>
            <person name="Stajich J.E."/>
        </authorList>
    </citation>
    <scope>NUCLEOTIDE SEQUENCE</scope>
    <source>
        <strain evidence="1">Berkeley</strain>
    </source>
</reference>
<comment type="caution">
    <text evidence="1">The sequence shown here is derived from an EMBL/GenBank/DDBJ whole genome shotgun (WGS) entry which is preliminary data.</text>
</comment>
<keyword evidence="2" id="KW-1185">Reference proteome</keyword>
<evidence type="ECO:0000313" key="1">
    <source>
        <dbReference type="EMBL" id="KAJ9061808.1"/>
    </source>
</evidence>
<protein>
    <submittedName>
        <fullName evidence="1">Uncharacterized protein</fullName>
    </submittedName>
</protein>
<evidence type="ECO:0000313" key="2">
    <source>
        <dbReference type="Proteomes" id="UP001165960"/>
    </source>
</evidence>
<organism evidence="1 2">
    <name type="scientific">Entomophthora muscae</name>
    <dbReference type="NCBI Taxonomy" id="34485"/>
    <lineage>
        <taxon>Eukaryota</taxon>
        <taxon>Fungi</taxon>
        <taxon>Fungi incertae sedis</taxon>
        <taxon>Zoopagomycota</taxon>
        <taxon>Entomophthoromycotina</taxon>
        <taxon>Entomophthoromycetes</taxon>
        <taxon>Entomophthorales</taxon>
        <taxon>Entomophthoraceae</taxon>
        <taxon>Entomophthora</taxon>
    </lineage>
</organism>
<gene>
    <name evidence="1" type="ORF">DSO57_1016885</name>
</gene>
<dbReference type="Proteomes" id="UP001165960">
    <property type="component" value="Unassembled WGS sequence"/>
</dbReference>
<accession>A0ACC2SHI4</accession>
<dbReference type="EMBL" id="QTSX02005040">
    <property type="protein sequence ID" value="KAJ9061808.1"/>
    <property type="molecule type" value="Genomic_DNA"/>
</dbReference>
<name>A0ACC2SHI4_9FUNG</name>